<reference evidence="1" key="1">
    <citation type="submission" date="2014-09" db="EMBL/GenBank/DDBJ databases">
        <authorList>
            <person name="Magalhaes I.L.F."/>
            <person name="Oliveira U."/>
            <person name="Santos F.R."/>
            <person name="Vidigal T.H.D.A."/>
            <person name="Brescovit A.D."/>
            <person name="Santos A.J."/>
        </authorList>
    </citation>
    <scope>NUCLEOTIDE SEQUENCE</scope>
    <source>
        <tissue evidence="1">Shoot tissue taken approximately 20 cm above the soil surface</tissue>
    </source>
</reference>
<proteinExistence type="predicted"/>
<name>A0A0A9DH83_ARUDO</name>
<organism evidence="1">
    <name type="scientific">Arundo donax</name>
    <name type="common">Giant reed</name>
    <name type="synonym">Donax arundinaceus</name>
    <dbReference type="NCBI Taxonomy" id="35708"/>
    <lineage>
        <taxon>Eukaryota</taxon>
        <taxon>Viridiplantae</taxon>
        <taxon>Streptophyta</taxon>
        <taxon>Embryophyta</taxon>
        <taxon>Tracheophyta</taxon>
        <taxon>Spermatophyta</taxon>
        <taxon>Magnoliopsida</taxon>
        <taxon>Liliopsida</taxon>
        <taxon>Poales</taxon>
        <taxon>Poaceae</taxon>
        <taxon>PACMAD clade</taxon>
        <taxon>Arundinoideae</taxon>
        <taxon>Arundineae</taxon>
        <taxon>Arundo</taxon>
    </lineage>
</organism>
<evidence type="ECO:0000313" key="1">
    <source>
        <dbReference type="EMBL" id="JAD85000.1"/>
    </source>
</evidence>
<dbReference type="EMBL" id="GBRH01212895">
    <property type="protein sequence ID" value="JAD85000.1"/>
    <property type="molecule type" value="Transcribed_RNA"/>
</dbReference>
<reference evidence="1" key="2">
    <citation type="journal article" date="2015" name="Data Brief">
        <title>Shoot transcriptome of the giant reed, Arundo donax.</title>
        <authorList>
            <person name="Barrero R.A."/>
            <person name="Guerrero F.D."/>
            <person name="Moolhuijzen P."/>
            <person name="Goolsby J.A."/>
            <person name="Tidwell J."/>
            <person name="Bellgard S.E."/>
            <person name="Bellgard M.I."/>
        </authorList>
    </citation>
    <scope>NUCLEOTIDE SEQUENCE</scope>
    <source>
        <tissue evidence="1">Shoot tissue taken approximately 20 cm above the soil surface</tissue>
    </source>
</reference>
<accession>A0A0A9DH83</accession>
<protein>
    <submittedName>
        <fullName evidence="1">Uncharacterized protein</fullName>
    </submittedName>
</protein>
<sequence>MTALQPRRVLGVCSSGSSPQCLVHQVLSSQMVKCNPLEVLMTTVQIRMMEVMIVT</sequence>
<dbReference type="AlphaFoldDB" id="A0A0A9DH83"/>